<dbReference type="InterPro" id="IPR001807">
    <property type="entry name" value="ClC"/>
</dbReference>
<sequence length="540" mass="57476">MKNEAVLSKGTSNPAILWLNRYNFFLRFLLEGSLAGIVAGTVGIAFRLVLTEIEIYRNNILIWAHSIPAWGWLILPFLGVLAGGLAGWLTTFAPETAGSGIPHVEAVLMRQQRLVWWRIIPVKFIAGALAIGAGLSLGREGPTVQMGAAAGQAVSKSLMRTKAEELQLIACGAGAGLAAAFNAPLAGVVFVLEELRRNFSPYVLGGALTASIAADLISQKILGPLPTFQVKNLLPLPLTTLPLFVILGVATGVLGASFNRALQGGLELADKLTKVPRWLRAALVAVLAGVVGYFLPEVLGGGHFLVESVLANKVALQVIPLLFIAKFLLTIMSYSAGVPGGIFLPLLVLGTLIGSFIGQISGYLFPSLQGMAPSFAIVSMAAYFVAIVRAPLTGIVLIIEMTGHYQHMLPLLLTCVVAYIVAEALGTLPIYEMLLERDLMKGRSDGEASLSCEDKTTVIEVVVESGSPASGCRVKDLKLPSECLLVSVNRGTREIIPRGSTKLLEGDHLKVIVPEGKAGKVIEEFDKLTRCRVRNRVSSS</sequence>
<dbReference type="STRING" id="698762.SAMN00808754_2483"/>
<dbReference type="PANTHER" id="PTHR45711:SF6">
    <property type="entry name" value="CHLORIDE CHANNEL PROTEIN"/>
    <property type="match status" value="1"/>
</dbReference>
<dbReference type="GO" id="GO:0006813">
    <property type="term" value="P:potassium ion transport"/>
    <property type="evidence" value="ECO:0007669"/>
    <property type="project" value="InterPro"/>
</dbReference>
<keyword evidence="4 8" id="KW-1133">Transmembrane helix</keyword>
<dbReference type="PRINTS" id="PR00762">
    <property type="entry name" value="CLCHANNEL"/>
</dbReference>
<feature type="transmembrane region" description="Helical" evidence="8">
    <location>
        <begin position="238"/>
        <end position="258"/>
    </location>
</feature>
<evidence type="ECO:0000256" key="1">
    <source>
        <dbReference type="ARBA" id="ARBA00004141"/>
    </source>
</evidence>
<evidence type="ECO:0000256" key="5">
    <source>
        <dbReference type="ARBA" id="ARBA00023065"/>
    </source>
</evidence>
<feature type="transmembrane region" description="Helical" evidence="8">
    <location>
        <begin position="166"/>
        <end position="192"/>
    </location>
</feature>
<dbReference type="RefSeq" id="WP_172839154.1">
    <property type="nucleotide sequence ID" value="NZ_LT838272.1"/>
</dbReference>
<evidence type="ECO:0000256" key="3">
    <source>
        <dbReference type="ARBA" id="ARBA00022692"/>
    </source>
</evidence>
<feature type="domain" description="RCK C-terminal" evidence="9">
    <location>
        <begin position="445"/>
        <end position="528"/>
    </location>
</feature>
<feature type="transmembrane region" description="Helical" evidence="8">
    <location>
        <begin position="342"/>
        <end position="365"/>
    </location>
</feature>
<evidence type="ECO:0000256" key="4">
    <source>
        <dbReference type="ARBA" id="ARBA00022989"/>
    </source>
</evidence>
<dbReference type="AlphaFoldDB" id="A0A1W1VZ86"/>
<dbReference type="PROSITE" id="PS51202">
    <property type="entry name" value="RCK_C"/>
    <property type="match status" value="1"/>
</dbReference>
<dbReference type="Gene3D" id="1.10.3080.10">
    <property type="entry name" value="Clc chloride channel"/>
    <property type="match status" value="1"/>
</dbReference>
<dbReference type="SUPFAM" id="SSF116726">
    <property type="entry name" value="TrkA C-terminal domain-like"/>
    <property type="match status" value="1"/>
</dbReference>
<reference evidence="10 11" key="1">
    <citation type="submission" date="2017-04" db="EMBL/GenBank/DDBJ databases">
        <authorList>
            <person name="Afonso C.L."/>
            <person name="Miller P.J."/>
            <person name="Scott M.A."/>
            <person name="Spackman E."/>
            <person name="Goraichik I."/>
            <person name="Dimitrov K.M."/>
            <person name="Suarez D.L."/>
            <person name="Swayne D.E."/>
        </authorList>
    </citation>
    <scope>NUCLEOTIDE SEQUENCE [LARGE SCALE GENOMIC DNA]</scope>
    <source>
        <strain evidence="10 11">ToBE</strain>
    </source>
</reference>
<proteinExistence type="predicted"/>
<keyword evidence="5" id="KW-0406">Ion transport</keyword>
<dbReference type="NCBIfam" id="NF003640">
    <property type="entry name" value="PRK05277.1"/>
    <property type="match status" value="1"/>
</dbReference>
<keyword evidence="11" id="KW-1185">Reference proteome</keyword>
<evidence type="ECO:0000313" key="10">
    <source>
        <dbReference type="EMBL" id="SMB98675.1"/>
    </source>
</evidence>
<dbReference type="Gene3D" id="3.30.70.1450">
    <property type="entry name" value="Regulator of K+ conductance, C-terminal domain"/>
    <property type="match status" value="1"/>
</dbReference>
<dbReference type="PANTHER" id="PTHR45711">
    <property type="entry name" value="CHLORIDE CHANNEL PROTEIN"/>
    <property type="match status" value="1"/>
</dbReference>
<evidence type="ECO:0000259" key="9">
    <source>
        <dbReference type="PROSITE" id="PS51202"/>
    </source>
</evidence>
<dbReference type="Pfam" id="PF02080">
    <property type="entry name" value="TrkA_C"/>
    <property type="match status" value="1"/>
</dbReference>
<accession>A0A1W1VZ86</accession>
<name>A0A1W1VZ86_9FIRM</name>
<evidence type="ECO:0000256" key="7">
    <source>
        <dbReference type="ARBA" id="ARBA00023214"/>
    </source>
</evidence>
<dbReference type="GO" id="GO:0008324">
    <property type="term" value="F:monoatomic cation transmembrane transporter activity"/>
    <property type="evidence" value="ECO:0007669"/>
    <property type="project" value="InterPro"/>
</dbReference>
<keyword evidence="6 8" id="KW-0472">Membrane</keyword>
<dbReference type="InterPro" id="IPR014743">
    <property type="entry name" value="Cl-channel_core"/>
</dbReference>
<feature type="transmembrane region" description="Helical" evidence="8">
    <location>
        <begin position="377"/>
        <end position="399"/>
    </location>
</feature>
<dbReference type="EMBL" id="LT838272">
    <property type="protein sequence ID" value="SMB98675.1"/>
    <property type="molecule type" value="Genomic_DNA"/>
</dbReference>
<dbReference type="Proteomes" id="UP000192569">
    <property type="component" value="Chromosome I"/>
</dbReference>
<feature type="transmembrane region" description="Helical" evidence="8">
    <location>
        <begin position="114"/>
        <end position="137"/>
    </location>
</feature>
<feature type="transmembrane region" description="Helical" evidence="8">
    <location>
        <begin position="411"/>
        <end position="431"/>
    </location>
</feature>
<dbReference type="InterPro" id="IPR006037">
    <property type="entry name" value="RCK_C"/>
</dbReference>
<feature type="transmembrane region" description="Helical" evidence="8">
    <location>
        <begin position="28"/>
        <end position="50"/>
    </location>
</feature>
<dbReference type="GO" id="GO:0005886">
    <property type="term" value="C:plasma membrane"/>
    <property type="evidence" value="ECO:0007669"/>
    <property type="project" value="TreeGrafter"/>
</dbReference>
<evidence type="ECO:0000313" key="11">
    <source>
        <dbReference type="Proteomes" id="UP000192569"/>
    </source>
</evidence>
<gene>
    <name evidence="10" type="ORF">SAMN00808754_2483</name>
</gene>
<evidence type="ECO:0000256" key="6">
    <source>
        <dbReference type="ARBA" id="ARBA00023136"/>
    </source>
</evidence>
<dbReference type="Pfam" id="PF00654">
    <property type="entry name" value="Voltage_CLC"/>
    <property type="match status" value="1"/>
</dbReference>
<dbReference type="CDD" id="cd01031">
    <property type="entry name" value="EriC"/>
    <property type="match status" value="1"/>
</dbReference>
<comment type="subcellular location">
    <subcellularLocation>
        <location evidence="1">Membrane</location>
        <topology evidence="1">Multi-pass membrane protein</topology>
    </subcellularLocation>
</comment>
<feature type="transmembrane region" description="Helical" evidence="8">
    <location>
        <begin position="278"/>
        <end position="295"/>
    </location>
</feature>
<evidence type="ECO:0000256" key="2">
    <source>
        <dbReference type="ARBA" id="ARBA00022448"/>
    </source>
</evidence>
<keyword evidence="3 8" id="KW-0812">Transmembrane</keyword>
<keyword evidence="7" id="KW-0868">Chloride</keyword>
<dbReference type="InterPro" id="IPR036721">
    <property type="entry name" value="RCK_C_sf"/>
</dbReference>
<feature type="transmembrane region" description="Helical" evidence="8">
    <location>
        <begin position="315"/>
        <end position="335"/>
    </location>
</feature>
<feature type="transmembrane region" description="Helical" evidence="8">
    <location>
        <begin position="70"/>
        <end position="93"/>
    </location>
</feature>
<keyword evidence="2" id="KW-0813">Transport</keyword>
<protein>
    <submittedName>
        <fullName evidence="10">Chloride channel protein, CIC family</fullName>
    </submittedName>
</protein>
<evidence type="ECO:0000256" key="8">
    <source>
        <dbReference type="SAM" id="Phobius"/>
    </source>
</evidence>
<dbReference type="SUPFAM" id="SSF81340">
    <property type="entry name" value="Clc chloride channel"/>
    <property type="match status" value="1"/>
</dbReference>
<dbReference type="GO" id="GO:0005247">
    <property type="term" value="F:voltage-gated chloride channel activity"/>
    <property type="evidence" value="ECO:0007669"/>
    <property type="project" value="TreeGrafter"/>
</dbReference>
<organism evidence="10 11">
    <name type="scientific">Thermanaeromonas toyohensis ToBE</name>
    <dbReference type="NCBI Taxonomy" id="698762"/>
    <lineage>
        <taxon>Bacteria</taxon>
        <taxon>Bacillati</taxon>
        <taxon>Bacillota</taxon>
        <taxon>Clostridia</taxon>
        <taxon>Neomoorellales</taxon>
        <taxon>Neomoorellaceae</taxon>
        <taxon>Thermanaeromonas</taxon>
    </lineage>
</organism>